<proteinExistence type="inferred from homology"/>
<evidence type="ECO:0000256" key="1">
    <source>
        <dbReference type="ARBA" id="ARBA00004496"/>
    </source>
</evidence>
<evidence type="ECO:0000313" key="5">
    <source>
        <dbReference type="Proteomes" id="UP000050741"/>
    </source>
</evidence>
<dbReference type="GO" id="GO:0005737">
    <property type="term" value="C:cytoplasm"/>
    <property type="evidence" value="ECO:0007669"/>
    <property type="project" value="UniProtKB-SubCell"/>
</dbReference>
<keyword evidence="3" id="KW-0963">Cytoplasm</keyword>
<protein>
    <submittedName>
        <fullName evidence="6">Tudor domain-containing protein</fullName>
    </submittedName>
</protein>
<dbReference type="InterPro" id="IPR011993">
    <property type="entry name" value="PH-like_dom_sf"/>
</dbReference>
<evidence type="ECO:0000256" key="3">
    <source>
        <dbReference type="ARBA" id="ARBA00022490"/>
    </source>
</evidence>
<dbReference type="WBParaSite" id="GPLIN_000061800">
    <property type="protein sequence ID" value="GPLIN_000061800"/>
    <property type="gene ID" value="GPLIN_000061800"/>
</dbReference>
<evidence type="ECO:0000256" key="4">
    <source>
        <dbReference type="SAM" id="MobiDB-lite"/>
    </source>
</evidence>
<dbReference type="GO" id="GO:0008047">
    <property type="term" value="F:enzyme activator activity"/>
    <property type="evidence" value="ECO:0007669"/>
    <property type="project" value="InterPro"/>
</dbReference>
<reference evidence="5" key="1">
    <citation type="submission" date="2014-05" db="EMBL/GenBank/DDBJ databases">
        <title>The genome and life-stage specific transcriptomes of Globodera pallida elucidate key aspects of plant parasitism by a cyst nematode.</title>
        <authorList>
            <person name="Cotton J.A."/>
            <person name="Lilley C.J."/>
            <person name="Jones L.M."/>
            <person name="Kikuchi T."/>
            <person name="Reid A.J."/>
            <person name="Thorpe P."/>
            <person name="Tsai I.J."/>
            <person name="Beasley H."/>
            <person name="Blok V."/>
            <person name="Cock P.J.A."/>
            <person name="Van den Akker S.E."/>
            <person name="Holroyd N."/>
            <person name="Hunt M."/>
            <person name="Mantelin S."/>
            <person name="Naghra H."/>
            <person name="Pain A."/>
            <person name="Palomares-Rius J.E."/>
            <person name="Zarowiecki M."/>
            <person name="Berriman M."/>
            <person name="Jones J.T."/>
            <person name="Urwin P.E."/>
        </authorList>
    </citation>
    <scope>NUCLEOTIDE SEQUENCE [LARGE SCALE GENOMIC DNA]</scope>
    <source>
        <strain evidence="5">Lindley</strain>
    </source>
</reference>
<name>A0A183BJ39_GLOPA</name>
<keyword evidence="5" id="KW-1185">Reference proteome</keyword>
<feature type="compositionally biased region" description="Polar residues" evidence="4">
    <location>
        <begin position="430"/>
        <end position="442"/>
    </location>
</feature>
<organism evidence="5 6">
    <name type="scientific">Globodera pallida</name>
    <name type="common">Potato cyst nematode worm</name>
    <name type="synonym">Heterodera pallida</name>
    <dbReference type="NCBI Taxonomy" id="36090"/>
    <lineage>
        <taxon>Eukaryota</taxon>
        <taxon>Metazoa</taxon>
        <taxon>Ecdysozoa</taxon>
        <taxon>Nematoda</taxon>
        <taxon>Chromadorea</taxon>
        <taxon>Rhabditida</taxon>
        <taxon>Tylenchina</taxon>
        <taxon>Tylenchomorpha</taxon>
        <taxon>Tylenchoidea</taxon>
        <taxon>Heteroderidae</taxon>
        <taxon>Heteroderinae</taxon>
        <taxon>Globodera</taxon>
    </lineage>
</organism>
<evidence type="ECO:0000256" key="2">
    <source>
        <dbReference type="ARBA" id="ARBA00008778"/>
    </source>
</evidence>
<dbReference type="GO" id="GO:0000290">
    <property type="term" value="P:deadenylation-dependent decapping of nuclear-transcribed mRNA"/>
    <property type="evidence" value="ECO:0007669"/>
    <property type="project" value="InterPro"/>
</dbReference>
<feature type="region of interest" description="Disordered" evidence="4">
    <location>
        <begin position="413"/>
        <end position="460"/>
    </location>
</feature>
<dbReference type="InterPro" id="IPR010334">
    <property type="entry name" value="Dcp1"/>
</dbReference>
<feature type="region of interest" description="Disordered" evidence="4">
    <location>
        <begin position="146"/>
        <end position="172"/>
    </location>
</feature>
<reference evidence="6" key="2">
    <citation type="submission" date="2016-06" db="UniProtKB">
        <authorList>
            <consortium name="WormBaseParasite"/>
        </authorList>
    </citation>
    <scope>IDENTIFICATION</scope>
</reference>
<dbReference type="Pfam" id="PF06058">
    <property type="entry name" value="DCP1"/>
    <property type="match status" value="1"/>
</dbReference>
<evidence type="ECO:0000313" key="6">
    <source>
        <dbReference type="WBParaSite" id="GPLIN_000061800"/>
    </source>
</evidence>
<dbReference type="Gene3D" id="2.30.29.30">
    <property type="entry name" value="Pleckstrin-homology domain (PH domain)/Phosphotyrosine-binding domain (PTB)"/>
    <property type="match status" value="1"/>
</dbReference>
<sequence length="524" mass="59926">MANIDEDKKKNFEKIRRIDTSAVKVIEYYDQASVFSFVDGQWKKTDIQNVPLFLYEKVVGARYALLVGLPPEESFTLEITQEIQVQHDPSNNIFIKNVEQGILRVRGVGISDKDCCKQVFDAIVQLLNEQRSSQCTMVKIHNSSSDIDATEEQSIDDVQQRPRNDSVAGNNVTGVVNDSFESEENTDLLDELDFYEPSLERKVRGPAIVVRKRPKYVLMYNREFGLCILLQRYADVQSDAEFDEKFVLAQFYDVSFVPPMEQKVIGRLSYEWMCFGDAAKLSKERMPSRVIFGGFVQIFISCSFFDESMTKLGGERWIVDTDLGNVLFEEKTFPEKNAFFGKTVDLWVTFVKEYEGCHWQILMDSYENNATVTNSNCMANVVESSMVGCDDMSMTTSTTVSSPTMVKQVMEEEEQDEDELLRSLEEASSTTNEQSSPQSSGSIFFAAGDRSPKTTPPYQQQLMSQHMLRPVSYGDLERQTETILGRMREEMTLMVEQLREEMAEGFREMLKMGRGGNNNNHRNH</sequence>
<accession>A0A183BJ39</accession>
<comment type="similarity">
    <text evidence="2">Belongs to the DCP1 family.</text>
</comment>
<dbReference type="Proteomes" id="UP000050741">
    <property type="component" value="Unassembled WGS sequence"/>
</dbReference>
<comment type="subcellular location">
    <subcellularLocation>
        <location evidence="1">Cytoplasm</location>
    </subcellularLocation>
</comment>
<dbReference type="AlphaFoldDB" id="A0A183BJ39"/>